<name>A0ABW1V2X3_9BACL</name>
<dbReference type="InterPro" id="IPR036582">
    <property type="entry name" value="Mao_N_sf"/>
</dbReference>
<dbReference type="Gene3D" id="2.60.40.1240">
    <property type="match status" value="1"/>
</dbReference>
<keyword evidence="1 2" id="KW-0732">Signal</keyword>
<evidence type="ECO:0000259" key="3">
    <source>
        <dbReference type="Pfam" id="PF07833"/>
    </source>
</evidence>
<protein>
    <submittedName>
        <fullName evidence="4">Copper amine oxidase N-terminal domain-containing protein</fullName>
    </submittedName>
</protein>
<accession>A0ABW1V2X3</accession>
<dbReference type="InterPro" id="IPR029050">
    <property type="entry name" value="Immunoprotect_excell_Ig-like"/>
</dbReference>
<evidence type="ECO:0000256" key="1">
    <source>
        <dbReference type="ARBA" id="ARBA00022729"/>
    </source>
</evidence>
<feature type="domain" description="Copper amine oxidase-like N-terminal" evidence="3">
    <location>
        <begin position="46"/>
        <end position="144"/>
    </location>
</feature>
<sequence>MKRAVSLVLAVVLLITMLGSVSAAKDDVPTFRVDGRLFVTPAGEPQQYINKENRYMASLRLIANVVGVEGKDIKWDNTKQIATLTRGSNTVSVTVGKKEITVNGLSVTMDTSAEMKQGRVFIPVRSVAEGLGLKVSYNKHTNTVNFMTGTEKVSDNFDDIGYKQIEQLPVTVSANGLQVTLEEAYLFKTDSAEAKALQDRYGFQNYKSANHVLWLTVTIANRSKNTISFENSDLEKKIAVTHAPSRSLSLALATNNLFGNGGDYLNSWSLSSNASITGNIALLDSDNSRIKFLTIDISNEGVTNTMKLAEKID</sequence>
<dbReference type="SUPFAM" id="SSF55383">
    <property type="entry name" value="Copper amine oxidase, domain N"/>
    <property type="match status" value="1"/>
</dbReference>
<evidence type="ECO:0000313" key="5">
    <source>
        <dbReference type="Proteomes" id="UP001596233"/>
    </source>
</evidence>
<feature type="chain" id="PRO_5047029404" evidence="2">
    <location>
        <begin position="24"/>
        <end position="313"/>
    </location>
</feature>
<organism evidence="4 5">
    <name type="scientific">Paenibacillus septentrionalis</name>
    <dbReference type="NCBI Taxonomy" id="429342"/>
    <lineage>
        <taxon>Bacteria</taxon>
        <taxon>Bacillati</taxon>
        <taxon>Bacillota</taxon>
        <taxon>Bacilli</taxon>
        <taxon>Bacillales</taxon>
        <taxon>Paenibacillaceae</taxon>
        <taxon>Paenibacillus</taxon>
    </lineage>
</organism>
<comment type="caution">
    <text evidence="4">The sequence shown here is derived from an EMBL/GenBank/DDBJ whole genome shotgun (WGS) entry which is preliminary data.</text>
</comment>
<dbReference type="InterPro" id="IPR012854">
    <property type="entry name" value="Cu_amine_oxidase-like_N"/>
</dbReference>
<proteinExistence type="predicted"/>
<evidence type="ECO:0000313" key="4">
    <source>
        <dbReference type="EMBL" id="MFC6332833.1"/>
    </source>
</evidence>
<dbReference type="RefSeq" id="WP_379233681.1">
    <property type="nucleotide sequence ID" value="NZ_JBHSTE010000003.1"/>
</dbReference>
<feature type="signal peptide" evidence="2">
    <location>
        <begin position="1"/>
        <end position="23"/>
    </location>
</feature>
<reference evidence="5" key="1">
    <citation type="journal article" date="2019" name="Int. J. Syst. Evol. Microbiol.">
        <title>The Global Catalogue of Microorganisms (GCM) 10K type strain sequencing project: providing services to taxonomists for standard genome sequencing and annotation.</title>
        <authorList>
            <consortium name="The Broad Institute Genomics Platform"/>
            <consortium name="The Broad Institute Genome Sequencing Center for Infectious Disease"/>
            <person name="Wu L."/>
            <person name="Ma J."/>
        </authorList>
    </citation>
    <scope>NUCLEOTIDE SEQUENCE [LARGE SCALE GENOMIC DNA]</scope>
    <source>
        <strain evidence="5">PCU 280</strain>
    </source>
</reference>
<dbReference type="EMBL" id="JBHSTE010000003">
    <property type="protein sequence ID" value="MFC6332833.1"/>
    <property type="molecule type" value="Genomic_DNA"/>
</dbReference>
<dbReference type="Pfam" id="PF07833">
    <property type="entry name" value="Cu_amine_oxidN1"/>
    <property type="match status" value="1"/>
</dbReference>
<keyword evidence="5" id="KW-1185">Reference proteome</keyword>
<dbReference type="Proteomes" id="UP001596233">
    <property type="component" value="Unassembled WGS sequence"/>
</dbReference>
<gene>
    <name evidence="4" type="ORF">ACFP56_09385</name>
</gene>
<evidence type="ECO:0000256" key="2">
    <source>
        <dbReference type="SAM" id="SignalP"/>
    </source>
</evidence>
<dbReference type="Gene3D" id="3.30.457.10">
    <property type="entry name" value="Copper amine oxidase-like, N-terminal domain"/>
    <property type="match status" value="1"/>
</dbReference>